<dbReference type="PATRIC" id="fig|634498.28.peg.636"/>
<name>D3E1S4_METRM</name>
<keyword evidence="1" id="KW-0472">Membrane</keyword>
<gene>
    <name evidence="2" type="ordered locus">mru_0634</name>
</gene>
<reference evidence="2 3" key="1">
    <citation type="journal article" date="2010" name="PLoS ONE">
        <title>The genome sequence of the rumen methanogen Methanobrevibacter ruminantium reveals new possibilities for controlling ruminant methane emissions.</title>
        <authorList>
            <person name="Leahy S.C."/>
            <person name="Kelly W.J."/>
            <person name="Altermann E."/>
            <person name="Ronimus R.S."/>
            <person name="Yeoman C.J."/>
            <person name="Pacheco D.M."/>
            <person name="Li D."/>
            <person name="Kong Z."/>
            <person name="McTavish S."/>
            <person name="Sang C."/>
            <person name="Lambie S.C."/>
            <person name="Janssen P.H."/>
            <person name="Dey D."/>
            <person name="Attwood G.T."/>
        </authorList>
    </citation>
    <scope>NUCLEOTIDE SEQUENCE [LARGE SCALE GENOMIC DNA]</scope>
    <source>
        <strain evidence="3">ATCC 35063 / DSM 1093 / JCM 13430 / OCM 146 / M1</strain>
    </source>
</reference>
<evidence type="ECO:0000313" key="2">
    <source>
        <dbReference type="EMBL" id="ADC46485.1"/>
    </source>
</evidence>
<dbReference type="Pfam" id="PF13197">
    <property type="entry name" value="DUF4013"/>
    <property type="match status" value="1"/>
</dbReference>
<dbReference type="Proteomes" id="UP000008680">
    <property type="component" value="Chromosome"/>
</dbReference>
<organism evidence="2 3">
    <name type="scientific">Methanobrevibacter ruminantium (strain ATCC 35063 / DSM 1093 / JCM 13430 / OCM 146 / M1)</name>
    <name type="common">Methanobacterium ruminantium</name>
    <dbReference type="NCBI Taxonomy" id="634498"/>
    <lineage>
        <taxon>Archaea</taxon>
        <taxon>Methanobacteriati</taxon>
        <taxon>Methanobacteriota</taxon>
        <taxon>Methanomada group</taxon>
        <taxon>Methanobacteria</taxon>
        <taxon>Methanobacteriales</taxon>
        <taxon>Methanobacteriaceae</taxon>
        <taxon>Methanobrevibacter</taxon>
    </lineage>
</organism>
<dbReference type="eggNOG" id="arCOG02879">
    <property type="taxonomic scope" value="Archaea"/>
</dbReference>
<dbReference type="InterPro" id="IPR025098">
    <property type="entry name" value="DUF4013"/>
</dbReference>
<keyword evidence="3" id="KW-1185">Reference proteome</keyword>
<evidence type="ECO:0000313" key="3">
    <source>
        <dbReference type="Proteomes" id="UP000008680"/>
    </source>
</evidence>
<evidence type="ECO:0000256" key="1">
    <source>
        <dbReference type="SAM" id="Phobius"/>
    </source>
</evidence>
<feature type="transmembrane region" description="Helical" evidence="1">
    <location>
        <begin position="46"/>
        <end position="67"/>
    </location>
</feature>
<keyword evidence="1" id="KW-0812">Transmembrane</keyword>
<dbReference type="KEGG" id="mru:mru_0634"/>
<accession>D3E1S4</accession>
<protein>
    <submittedName>
        <fullName evidence="2">Uncharacterized protein</fullName>
    </submittedName>
</protein>
<keyword evidence="1" id="KW-1133">Transmembrane helix</keyword>
<feature type="transmembrane region" description="Helical" evidence="1">
    <location>
        <begin position="96"/>
        <end position="121"/>
    </location>
</feature>
<dbReference type="AlphaFoldDB" id="D3E1S4"/>
<dbReference type="EMBL" id="CP001719">
    <property type="protein sequence ID" value="ADC46485.1"/>
    <property type="molecule type" value="Genomic_DNA"/>
</dbReference>
<sequence length="217" mass="24456">MKTTSVIVLLVILGYGLKVTQDVINGGTSLPKISLKELLNFGVKGTIVYTFYLTIQASLLGLISLAMNFPEFELEEMILNLHETIELFFEHDPISFILFIILGLLIVYGTIFFMEIALAILADGETLKAAFDFKRIKRTVETIGWKEYAEDYTKIVAAVVILVFINGYFHSYGWISIIIGVLTDILAFTVEYRGIGNIYRGYKQKINQETALEDTSN</sequence>
<dbReference type="HOGENOM" id="CLU_1269944_0_0_2"/>
<feature type="transmembrane region" description="Helical" evidence="1">
    <location>
        <begin position="152"/>
        <end position="169"/>
    </location>
</feature>
<feature type="transmembrane region" description="Helical" evidence="1">
    <location>
        <begin position="175"/>
        <end position="195"/>
    </location>
</feature>
<proteinExistence type="predicted"/>